<organism evidence="4 5">
    <name type="scientific">Aspergillus leporis</name>
    <dbReference type="NCBI Taxonomy" id="41062"/>
    <lineage>
        <taxon>Eukaryota</taxon>
        <taxon>Fungi</taxon>
        <taxon>Dikarya</taxon>
        <taxon>Ascomycota</taxon>
        <taxon>Pezizomycotina</taxon>
        <taxon>Eurotiomycetes</taxon>
        <taxon>Eurotiomycetidae</taxon>
        <taxon>Eurotiales</taxon>
        <taxon>Aspergillaceae</taxon>
        <taxon>Aspergillus</taxon>
        <taxon>Aspergillus subgen. Circumdati</taxon>
    </lineage>
</organism>
<sequence>MKLPTTSTTILLTTLLANLPPPTTAASTTNTTCYFLDGTVASADVPCTTDSTTNCCNKNDICMSNGLCYMQGSRGMALSRGSCTDKSWGARCFAPCSSTNRGDGYPLVNVGYSGSSSKYCCGAVAYKDNEVTCAAEGGPFSIDFGTAIAGVAGLAVNNTDSDSGSSGDSTTVCDNNSGSSGSSTSKEGAEEGGSSNRDVAIGAGVGVPLGAIALASVAWALWERRQRRVAERVGTAVAGKEGGEEYMNLNVLGGGGGNVQPAELVDSRPVLSELDGGKVVQGR</sequence>
<evidence type="ECO:0000256" key="1">
    <source>
        <dbReference type="SAM" id="MobiDB-lite"/>
    </source>
</evidence>
<protein>
    <recommendedName>
        <fullName evidence="6">Mid2 domain-containing protein</fullName>
    </recommendedName>
</protein>
<keyword evidence="2" id="KW-1133">Transmembrane helix</keyword>
<evidence type="ECO:0008006" key="6">
    <source>
        <dbReference type="Google" id="ProtNLM"/>
    </source>
</evidence>
<dbReference type="OrthoDB" id="5215637at2759"/>
<dbReference type="EMBL" id="ML732242">
    <property type="protein sequence ID" value="KAB8072656.1"/>
    <property type="molecule type" value="Genomic_DNA"/>
</dbReference>
<feature type="compositionally biased region" description="Low complexity" evidence="1">
    <location>
        <begin position="159"/>
        <end position="186"/>
    </location>
</feature>
<evidence type="ECO:0000313" key="5">
    <source>
        <dbReference type="Proteomes" id="UP000326565"/>
    </source>
</evidence>
<gene>
    <name evidence="4" type="ORF">BDV29DRAFT_148769</name>
</gene>
<keyword evidence="5" id="KW-1185">Reference proteome</keyword>
<reference evidence="4 5" key="1">
    <citation type="submission" date="2019-04" db="EMBL/GenBank/DDBJ databases">
        <title>Friends and foes A comparative genomics study of 23 Aspergillus species from section Flavi.</title>
        <authorList>
            <consortium name="DOE Joint Genome Institute"/>
            <person name="Kjaerbolling I."/>
            <person name="Vesth T."/>
            <person name="Frisvad J.C."/>
            <person name="Nybo J.L."/>
            <person name="Theobald S."/>
            <person name="Kildgaard S."/>
            <person name="Isbrandt T."/>
            <person name="Kuo A."/>
            <person name="Sato A."/>
            <person name="Lyhne E.K."/>
            <person name="Kogle M.E."/>
            <person name="Wiebenga A."/>
            <person name="Kun R.S."/>
            <person name="Lubbers R.J."/>
            <person name="Makela M.R."/>
            <person name="Barry K."/>
            <person name="Chovatia M."/>
            <person name="Clum A."/>
            <person name="Daum C."/>
            <person name="Haridas S."/>
            <person name="He G."/>
            <person name="LaButti K."/>
            <person name="Lipzen A."/>
            <person name="Mondo S."/>
            <person name="Riley R."/>
            <person name="Salamov A."/>
            <person name="Simmons B.A."/>
            <person name="Magnuson J.K."/>
            <person name="Henrissat B."/>
            <person name="Mortensen U.H."/>
            <person name="Larsen T.O."/>
            <person name="Devries R.P."/>
            <person name="Grigoriev I.V."/>
            <person name="Machida M."/>
            <person name="Baker S.E."/>
            <person name="Andersen M.R."/>
        </authorList>
    </citation>
    <scope>NUCLEOTIDE SEQUENCE [LARGE SCALE GENOMIC DNA]</scope>
    <source>
        <strain evidence="4 5">CBS 151.66</strain>
    </source>
</reference>
<feature type="chain" id="PRO_5024929583" description="Mid2 domain-containing protein" evidence="3">
    <location>
        <begin position="26"/>
        <end position="283"/>
    </location>
</feature>
<evidence type="ECO:0000256" key="2">
    <source>
        <dbReference type="SAM" id="Phobius"/>
    </source>
</evidence>
<accession>A0A5N5WVT6</accession>
<dbReference type="AlphaFoldDB" id="A0A5N5WVT6"/>
<name>A0A5N5WVT6_9EURO</name>
<feature type="region of interest" description="Disordered" evidence="1">
    <location>
        <begin position="159"/>
        <end position="197"/>
    </location>
</feature>
<keyword evidence="2" id="KW-0472">Membrane</keyword>
<feature type="signal peptide" evidence="3">
    <location>
        <begin position="1"/>
        <end position="25"/>
    </location>
</feature>
<feature type="transmembrane region" description="Helical" evidence="2">
    <location>
        <begin position="199"/>
        <end position="222"/>
    </location>
</feature>
<dbReference type="Proteomes" id="UP000326565">
    <property type="component" value="Unassembled WGS sequence"/>
</dbReference>
<keyword evidence="2" id="KW-0812">Transmembrane</keyword>
<evidence type="ECO:0000313" key="4">
    <source>
        <dbReference type="EMBL" id="KAB8072656.1"/>
    </source>
</evidence>
<proteinExistence type="predicted"/>
<evidence type="ECO:0000256" key="3">
    <source>
        <dbReference type="SAM" id="SignalP"/>
    </source>
</evidence>
<keyword evidence="3" id="KW-0732">Signal</keyword>